<organism evidence="3 4">
    <name type="scientific">Camelus dromedarius</name>
    <name type="common">Dromedary</name>
    <name type="synonym">Arabian camel</name>
    <dbReference type="NCBI Taxonomy" id="9838"/>
    <lineage>
        <taxon>Eukaryota</taxon>
        <taxon>Metazoa</taxon>
        <taxon>Chordata</taxon>
        <taxon>Craniata</taxon>
        <taxon>Vertebrata</taxon>
        <taxon>Euteleostomi</taxon>
        <taxon>Mammalia</taxon>
        <taxon>Eutheria</taxon>
        <taxon>Laurasiatheria</taxon>
        <taxon>Artiodactyla</taxon>
        <taxon>Tylopoda</taxon>
        <taxon>Camelidae</taxon>
        <taxon>Camelus</taxon>
    </lineage>
</organism>
<evidence type="ECO:0000313" key="4">
    <source>
        <dbReference type="Proteomes" id="UP000299084"/>
    </source>
</evidence>
<feature type="transmembrane region" description="Helical" evidence="2">
    <location>
        <begin position="12"/>
        <end position="30"/>
    </location>
</feature>
<evidence type="ECO:0000256" key="2">
    <source>
        <dbReference type="SAM" id="Phobius"/>
    </source>
</evidence>
<feature type="region of interest" description="Disordered" evidence="1">
    <location>
        <begin position="274"/>
        <end position="297"/>
    </location>
</feature>
<dbReference type="InterPro" id="IPR039269">
    <property type="entry name" value="ANKFN1"/>
</dbReference>
<comment type="caution">
    <text evidence="3">The sequence shown here is derived from an EMBL/GenBank/DDBJ whole genome shotgun (WGS) entry which is preliminary data.</text>
</comment>
<dbReference type="STRING" id="9838.ENSCDRP00005032504"/>
<dbReference type="GO" id="GO:0061172">
    <property type="term" value="P:regulation of establishment of bipolar cell polarity"/>
    <property type="evidence" value="ECO:0007669"/>
    <property type="project" value="TreeGrafter"/>
</dbReference>
<keyword evidence="4" id="KW-1185">Reference proteome</keyword>
<gene>
    <name evidence="3" type="ORF">Cadr_000018976</name>
</gene>
<dbReference type="GO" id="GO:0005819">
    <property type="term" value="C:spindle"/>
    <property type="evidence" value="ECO:0007669"/>
    <property type="project" value="TreeGrafter"/>
</dbReference>
<dbReference type="EMBL" id="JWIN03000016">
    <property type="protein sequence ID" value="KAB1266324.1"/>
    <property type="molecule type" value="Genomic_DNA"/>
</dbReference>
<feature type="transmembrane region" description="Helical" evidence="2">
    <location>
        <begin position="125"/>
        <end position="144"/>
    </location>
</feature>
<reference evidence="3 4" key="1">
    <citation type="journal article" date="2019" name="Mol. Ecol. Resour.">
        <title>Improving Illumina assemblies with Hi-C and long reads: an example with the North African dromedary.</title>
        <authorList>
            <person name="Elbers J.P."/>
            <person name="Rogers M.F."/>
            <person name="Perelman P.L."/>
            <person name="Proskuryakova A.A."/>
            <person name="Serdyukova N.A."/>
            <person name="Johnson W.E."/>
            <person name="Horin P."/>
            <person name="Corander J."/>
            <person name="Murphy D."/>
            <person name="Burger P.A."/>
        </authorList>
    </citation>
    <scope>NUCLEOTIDE SEQUENCE [LARGE SCALE GENOMIC DNA]</scope>
    <source>
        <strain evidence="3">Drom800</strain>
        <tissue evidence="3">Blood</tissue>
    </source>
</reference>
<dbReference type="Proteomes" id="UP000299084">
    <property type="component" value="Unassembled WGS sequence"/>
</dbReference>
<dbReference type="AlphaFoldDB" id="A0A5N4D564"/>
<keyword evidence="2" id="KW-0472">Membrane</keyword>
<dbReference type="GO" id="GO:0000132">
    <property type="term" value="P:establishment of mitotic spindle orientation"/>
    <property type="evidence" value="ECO:0007669"/>
    <property type="project" value="TreeGrafter"/>
</dbReference>
<evidence type="ECO:0000256" key="1">
    <source>
        <dbReference type="SAM" id="MobiDB-lite"/>
    </source>
</evidence>
<protein>
    <submittedName>
        <fullName evidence="3">Ankyrin repeat and fibronectin type-III domain-containing protein 1</fullName>
    </submittedName>
</protein>
<keyword evidence="2" id="KW-1133">Transmembrane helix</keyword>
<dbReference type="PANTHER" id="PTHR21437">
    <property type="entry name" value="WIDE AWAKE"/>
    <property type="match status" value="1"/>
</dbReference>
<sequence>MVHLRKEEVLRLRLKVFLILFFILQDILSYHKRSHQRLSPGLYLGYLKLCSSVDQIKVLVTQKLPNILCHVKIRENNNISKEEWEWVQKLSGSESMESVDHTSDCPMQLFFYELQMAVKALLKQINIPLHQVLVFTVFIFFLWLMETALWHKTQEILTCFILLVHFPVHFCSYREKFISLYCRLSAVVELDSLNTQQSLREAISDSEVAAAKQRHQQVLDFIQQIDEVWREMRWIMDALHYARYKQPVSGLSITKLIDPSDEQNLKKINSTSSHIDCLASPSPSPEMHRRKAMSGKQ</sequence>
<feature type="compositionally biased region" description="Basic residues" evidence="1">
    <location>
        <begin position="288"/>
        <end position="297"/>
    </location>
</feature>
<dbReference type="PANTHER" id="PTHR21437:SF3">
    <property type="entry name" value="ANKYRIN REPEAT AND FIBRONECTIN TYPE-III DOMAIN-CONTAINING PROTEIN 1"/>
    <property type="match status" value="1"/>
</dbReference>
<evidence type="ECO:0000313" key="3">
    <source>
        <dbReference type="EMBL" id="KAB1266324.1"/>
    </source>
</evidence>
<proteinExistence type="predicted"/>
<accession>A0A5N4D564</accession>
<name>A0A5N4D564_CAMDR</name>
<keyword evidence="2" id="KW-0812">Transmembrane</keyword>